<dbReference type="RefSeq" id="WP_132125919.1">
    <property type="nucleotide sequence ID" value="NZ_SLWS01000019.1"/>
</dbReference>
<name>A0A4R2IN40_9PSEU</name>
<accession>A0A4R2IN40</accession>
<dbReference type="AlphaFoldDB" id="A0A4R2IN40"/>
<organism evidence="3 4">
    <name type="scientific">Actinocrispum wychmicini</name>
    <dbReference type="NCBI Taxonomy" id="1213861"/>
    <lineage>
        <taxon>Bacteria</taxon>
        <taxon>Bacillati</taxon>
        <taxon>Actinomycetota</taxon>
        <taxon>Actinomycetes</taxon>
        <taxon>Pseudonocardiales</taxon>
        <taxon>Pseudonocardiaceae</taxon>
        <taxon>Actinocrispum</taxon>
    </lineage>
</organism>
<reference evidence="3 4" key="1">
    <citation type="submission" date="2019-03" db="EMBL/GenBank/DDBJ databases">
        <title>Genomic Encyclopedia of Type Strains, Phase IV (KMG-IV): sequencing the most valuable type-strain genomes for metagenomic binning, comparative biology and taxonomic classification.</title>
        <authorList>
            <person name="Goeker M."/>
        </authorList>
    </citation>
    <scope>NUCLEOTIDE SEQUENCE [LARGE SCALE GENOMIC DNA]</scope>
    <source>
        <strain evidence="3 4">DSM 45934</strain>
    </source>
</reference>
<dbReference type="Proteomes" id="UP000295680">
    <property type="component" value="Unassembled WGS sequence"/>
</dbReference>
<gene>
    <name evidence="3" type="ORF">EV192_11942</name>
</gene>
<keyword evidence="2" id="KW-0732">Signal</keyword>
<keyword evidence="1" id="KW-0472">Membrane</keyword>
<feature type="chain" id="PRO_5020198122" description="Integral membrane protein DUF2269" evidence="2">
    <location>
        <begin position="24"/>
        <end position="138"/>
    </location>
</feature>
<keyword evidence="1" id="KW-1133">Transmembrane helix</keyword>
<feature type="transmembrane region" description="Helical" evidence="1">
    <location>
        <begin position="108"/>
        <end position="130"/>
    </location>
</feature>
<dbReference type="OrthoDB" id="3429068at2"/>
<evidence type="ECO:0000256" key="1">
    <source>
        <dbReference type="SAM" id="Phobius"/>
    </source>
</evidence>
<sequence length="138" mass="14216">MTKFLLIIHIVAAILAVGPVAIAASMFPAAARAGSDSVKVLYRICRVYTYIAIAVPFFGLATAGSMRVFGSAWVQVSIGLTAVAALVLALVVLPGQRKVLAGQGGPTMTLAMSTGVFNVLWVVVTVLMVIRPGSTIGG</sequence>
<keyword evidence="1" id="KW-0812">Transmembrane</keyword>
<feature type="signal peptide" evidence="2">
    <location>
        <begin position="1"/>
        <end position="23"/>
    </location>
</feature>
<evidence type="ECO:0000256" key="2">
    <source>
        <dbReference type="SAM" id="SignalP"/>
    </source>
</evidence>
<evidence type="ECO:0008006" key="5">
    <source>
        <dbReference type="Google" id="ProtNLM"/>
    </source>
</evidence>
<feature type="transmembrane region" description="Helical" evidence="1">
    <location>
        <begin position="76"/>
        <end position="96"/>
    </location>
</feature>
<dbReference type="EMBL" id="SLWS01000019">
    <property type="protein sequence ID" value="TCO46463.1"/>
    <property type="molecule type" value="Genomic_DNA"/>
</dbReference>
<proteinExistence type="predicted"/>
<keyword evidence="4" id="KW-1185">Reference proteome</keyword>
<protein>
    <recommendedName>
        <fullName evidence="5">Integral membrane protein DUF2269</fullName>
    </recommendedName>
</protein>
<evidence type="ECO:0000313" key="4">
    <source>
        <dbReference type="Proteomes" id="UP000295680"/>
    </source>
</evidence>
<evidence type="ECO:0000313" key="3">
    <source>
        <dbReference type="EMBL" id="TCO46463.1"/>
    </source>
</evidence>
<comment type="caution">
    <text evidence="3">The sequence shown here is derived from an EMBL/GenBank/DDBJ whole genome shotgun (WGS) entry which is preliminary data.</text>
</comment>
<feature type="transmembrane region" description="Helical" evidence="1">
    <location>
        <begin position="49"/>
        <end position="69"/>
    </location>
</feature>